<dbReference type="EMBL" id="CM029043">
    <property type="protein sequence ID" value="KAG2609991.1"/>
    <property type="molecule type" value="Genomic_DNA"/>
</dbReference>
<evidence type="ECO:0000256" key="1">
    <source>
        <dbReference type="SAM" id="MobiDB-lite"/>
    </source>
</evidence>
<protein>
    <submittedName>
        <fullName evidence="2">Uncharacterized protein</fullName>
    </submittedName>
</protein>
<reference evidence="2" key="1">
    <citation type="submission" date="2020-05" db="EMBL/GenBank/DDBJ databases">
        <title>WGS assembly of Panicum virgatum.</title>
        <authorList>
            <person name="Lovell J.T."/>
            <person name="Jenkins J."/>
            <person name="Shu S."/>
            <person name="Juenger T.E."/>
            <person name="Schmutz J."/>
        </authorList>
    </citation>
    <scope>NUCLEOTIDE SEQUENCE</scope>
    <source>
        <strain evidence="2">AP13</strain>
    </source>
</reference>
<evidence type="ECO:0000313" key="3">
    <source>
        <dbReference type="Proteomes" id="UP000823388"/>
    </source>
</evidence>
<accession>A0A8T0TE44</accession>
<evidence type="ECO:0000313" key="2">
    <source>
        <dbReference type="EMBL" id="KAG2609991.1"/>
    </source>
</evidence>
<sequence length="115" mass="12055">MESGRYTDRQLAQETAFLAHPALEQAEAGPSSGRRPGRRGGVLARTLGIAATRAEFEEGRGGEGGQGREATGNGSWKARTAGGEDSRPCPCTGSDLPGVVESWRGEELKKVHGCC</sequence>
<organism evidence="2 3">
    <name type="scientific">Panicum virgatum</name>
    <name type="common">Blackwell switchgrass</name>
    <dbReference type="NCBI Taxonomy" id="38727"/>
    <lineage>
        <taxon>Eukaryota</taxon>
        <taxon>Viridiplantae</taxon>
        <taxon>Streptophyta</taxon>
        <taxon>Embryophyta</taxon>
        <taxon>Tracheophyta</taxon>
        <taxon>Spermatophyta</taxon>
        <taxon>Magnoliopsida</taxon>
        <taxon>Liliopsida</taxon>
        <taxon>Poales</taxon>
        <taxon>Poaceae</taxon>
        <taxon>PACMAD clade</taxon>
        <taxon>Panicoideae</taxon>
        <taxon>Panicodae</taxon>
        <taxon>Paniceae</taxon>
        <taxon>Panicinae</taxon>
        <taxon>Panicum</taxon>
        <taxon>Panicum sect. Hiantes</taxon>
    </lineage>
</organism>
<proteinExistence type="predicted"/>
<feature type="region of interest" description="Disordered" evidence="1">
    <location>
        <begin position="1"/>
        <end position="98"/>
    </location>
</feature>
<dbReference type="Proteomes" id="UP000823388">
    <property type="component" value="Chromosome 4K"/>
</dbReference>
<dbReference type="AlphaFoldDB" id="A0A8T0TE44"/>
<name>A0A8T0TE44_PANVG</name>
<gene>
    <name evidence="2" type="ORF">PVAP13_4KG081966</name>
</gene>
<comment type="caution">
    <text evidence="2">The sequence shown here is derived from an EMBL/GenBank/DDBJ whole genome shotgun (WGS) entry which is preliminary data.</text>
</comment>
<keyword evidence="3" id="KW-1185">Reference proteome</keyword>